<evidence type="ECO:0000256" key="2">
    <source>
        <dbReference type="ARBA" id="ARBA00022964"/>
    </source>
</evidence>
<organism evidence="6 7">
    <name type="scientific">Tegillarca granosa</name>
    <name type="common">Malaysian cockle</name>
    <name type="synonym">Anadara granosa</name>
    <dbReference type="NCBI Taxonomy" id="220873"/>
    <lineage>
        <taxon>Eukaryota</taxon>
        <taxon>Metazoa</taxon>
        <taxon>Spiralia</taxon>
        <taxon>Lophotrochozoa</taxon>
        <taxon>Mollusca</taxon>
        <taxon>Bivalvia</taxon>
        <taxon>Autobranchia</taxon>
        <taxon>Pteriomorphia</taxon>
        <taxon>Arcoida</taxon>
        <taxon>Arcoidea</taxon>
        <taxon>Arcidae</taxon>
        <taxon>Tegillarca</taxon>
    </lineage>
</organism>
<keyword evidence="4" id="KW-1133">Transmembrane helix</keyword>
<sequence>MFSDSELAWCASSITAIVLASTILIVLFKRSKNSSPNNSQMFFSKCENPSCVRCTLYREILTSAKTRLKRLQKLHPNINILRIEQSLIDKKKNHKEIRKYLNKSNSQKSSSEQNPEVFRLLGTKSRSWWFENEYFKDDKSLLETSFEFIFNEFKNLFENEKAQWLLNDTPNGRWHVCHLINQGCPIIANCKLCPVTFNVVSSLPSVMKNNVFSNVAFSVIEPGTFITEHYGPTNVRSRCHLGLITPPGCKLTVNGEVRAWNHGKCLIFDDSFLHSVKYSNKDKGITEDNGIRAVLMVRSMES</sequence>
<dbReference type="PANTHER" id="PTHR46332">
    <property type="entry name" value="ASPARTATE BETA-HYDROXYLASE DOMAIN-CONTAINING PROTEIN 2"/>
    <property type="match status" value="1"/>
</dbReference>
<dbReference type="SUPFAM" id="SSF51197">
    <property type="entry name" value="Clavaminate synthase-like"/>
    <property type="match status" value="1"/>
</dbReference>
<keyword evidence="7" id="KW-1185">Reference proteome</keyword>
<reference evidence="6 7" key="1">
    <citation type="submission" date="2022-12" db="EMBL/GenBank/DDBJ databases">
        <title>Chromosome-level genome of Tegillarca granosa.</title>
        <authorList>
            <person name="Kim J."/>
        </authorList>
    </citation>
    <scope>NUCLEOTIDE SEQUENCE [LARGE SCALE GENOMIC DNA]</scope>
    <source>
        <strain evidence="6">Teg-2019</strain>
        <tissue evidence="6">Adductor muscle</tissue>
    </source>
</reference>
<evidence type="ECO:0000313" key="6">
    <source>
        <dbReference type="EMBL" id="KAJ8313109.1"/>
    </source>
</evidence>
<protein>
    <recommendedName>
        <fullName evidence="5">Aspartyl/asparaginy/proline hydroxylase domain-containing protein</fullName>
    </recommendedName>
</protein>
<dbReference type="EMBL" id="JARBDR010000440">
    <property type="protein sequence ID" value="KAJ8313109.1"/>
    <property type="molecule type" value="Genomic_DNA"/>
</dbReference>
<comment type="similarity">
    <text evidence="1">Belongs to the aspartyl/asparaginyl beta-hydroxylase family.</text>
</comment>
<evidence type="ECO:0000256" key="1">
    <source>
        <dbReference type="ARBA" id="ARBA00007730"/>
    </source>
</evidence>
<accession>A0ABQ9F710</accession>
<evidence type="ECO:0000256" key="4">
    <source>
        <dbReference type="SAM" id="Phobius"/>
    </source>
</evidence>
<dbReference type="Proteomes" id="UP001217089">
    <property type="component" value="Unassembled WGS sequence"/>
</dbReference>
<keyword evidence="4" id="KW-0472">Membrane</keyword>
<dbReference type="InterPro" id="IPR051821">
    <property type="entry name" value="Asp/Asn_beta-hydroxylase"/>
</dbReference>
<keyword evidence="2" id="KW-0223">Dioxygenase</keyword>
<feature type="domain" description="Aspartyl/asparaginy/proline hydroxylase" evidence="5">
    <location>
        <begin position="146"/>
        <end position="280"/>
    </location>
</feature>
<evidence type="ECO:0000259" key="5">
    <source>
        <dbReference type="Pfam" id="PF05118"/>
    </source>
</evidence>
<dbReference type="Gene3D" id="2.60.120.330">
    <property type="entry name" value="B-lactam Antibiotic, Isopenicillin N Synthase, Chain"/>
    <property type="match status" value="1"/>
</dbReference>
<feature type="transmembrane region" description="Helical" evidence="4">
    <location>
        <begin position="6"/>
        <end position="28"/>
    </location>
</feature>
<dbReference type="InterPro" id="IPR007803">
    <property type="entry name" value="Asp/Arg/Pro-Hydrxlase"/>
</dbReference>
<dbReference type="Pfam" id="PF05118">
    <property type="entry name" value="Asp_Arg_Hydrox"/>
    <property type="match status" value="1"/>
</dbReference>
<keyword evidence="3" id="KW-0560">Oxidoreductase</keyword>
<gene>
    <name evidence="6" type="ORF">KUTeg_010482</name>
</gene>
<evidence type="ECO:0000256" key="3">
    <source>
        <dbReference type="ARBA" id="ARBA00023002"/>
    </source>
</evidence>
<comment type="caution">
    <text evidence="6">The sequence shown here is derived from an EMBL/GenBank/DDBJ whole genome shotgun (WGS) entry which is preliminary data.</text>
</comment>
<proteinExistence type="inferred from homology"/>
<dbReference type="InterPro" id="IPR027443">
    <property type="entry name" value="IPNS-like_sf"/>
</dbReference>
<dbReference type="PANTHER" id="PTHR46332:SF5">
    <property type="entry name" value="ASPARTATE BETA-HYDROXYLASE DOMAIN CONTAINING 2"/>
    <property type="match status" value="1"/>
</dbReference>
<name>A0ABQ9F710_TEGGR</name>
<evidence type="ECO:0000313" key="7">
    <source>
        <dbReference type="Proteomes" id="UP001217089"/>
    </source>
</evidence>
<keyword evidence="4" id="KW-0812">Transmembrane</keyword>